<dbReference type="AlphaFoldDB" id="A0A158PNQ8"/>
<name>A0A158PNQ8_ANISI</name>
<dbReference type="PANTHER" id="PTHR11080:SF2">
    <property type="entry name" value="LD05707P"/>
    <property type="match status" value="1"/>
</dbReference>
<proteinExistence type="inferred from homology"/>
<dbReference type="WBParaSite" id="ASIM_0001265801-mRNA-1">
    <property type="protein sequence ID" value="ASIM_0001265801-mRNA-1"/>
    <property type="gene ID" value="ASIM_0001265801"/>
</dbReference>
<keyword evidence="3" id="KW-0479">Metal-binding</keyword>
<reference evidence="11" key="1">
    <citation type="submission" date="2016-04" db="UniProtKB">
        <authorList>
            <consortium name="WormBaseParasite"/>
        </authorList>
    </citation>
    <scope>IDENTIFICATION</scope>
</reference>
<evidence type="ECO:0000313" key="11">
    <source>
        <dbReference type="WBParaSite" id="ASIM_0001265801-mRNA-1"/>
    </source>
</evidence>
<gene>
    <name evidence="9" type="ORF">ASIM_LOCUS12124</name>
</gene>
<evidence type="ECO:0000313" key="10">
    <source>
        <dbReference type="Proteomes" id="UP000267096"/>
    </source>
</evidence>
<dbReference type="InterPro" id="IPR000868">
    <property type="entry name" value="Isochorismatase-like_dom"/>
</dbReference>
<dbReference type="EC" id="3.5.1.19" evidence="6"/>
<dbReference type="GO" id="GO:0046872">
    <property type="term" value="F:metal ion binding"/>
    <property type="evidence" value="ECO:0007669"/>
    <property type="project" value="UniProtKB-KW"/>
</dbReference>
<evidence type="ECO:0000256" key="7">
    <source>
        <dbReference type="ARBA" id="ARBA00043224"/>
    </source>
</evidence>
<protein>
    <recommendedName>
        <fullName evidence="6">nicotinamidase</fullName>
        <ecNumber evidence="6">3.5.1.19</ecNumber>
    </recommendedName>
    <alternativeName>
        <fullName evidence="7">Nicotinamide deamidase</fullName>
    </alternativeName>
</protein>
<keyword evidence="2" id="KW-0662">Pyridine nucleotide biosynthesis</keyword>
<organism evidence="11">
    <name type="scientific">Anisakis simplex</name>
    <name type="common">Herring worm</name>
    <dbReference type="NCBI Taxonomy" id="6269"/>
    <lineage>
        <taxon>Eukaryota</taxon>
        <taxon>Metazoa</taxon>
        <taxon>Ecdysozoa</taxon>
        <taxon>Nematoda</taxon>
        <taxon>Chromadorea</taxon>
        <taxon>Rhabditida</taxon>
        <taxon>Spirurina</taxon>
        <taxon>Ascaridomorpha</taxon>
        <taxon>Ascaridoidea</taxon>
        <taxon>Anisakidae</taxon>
        <taxon>Anisakis</taxon>
        <taxon>Anisakis simplex complex</taxon>
    </lineage>
</organism>
<dbReference type="EMBL" id="UYRR01031142">
    <property type="protein sequence ID" value="VDK46629.1"/>
    <property type="molecule type" value="Genomic_DNA"/>
</dbReference>
<dbReference type="PANTHER" id="PTHR11080">
    <property type="entry name" value="PYRAZINAMIDASE/NICOTINAMIDASE"/>
    <property type="match status" value="1"/>
</dbReference>
<feature type="domain" description="Isochorismatase-like" evidence="8">
    <location>
        <begin position="86"/>
        <end position="304"/>
    </location>
</feature>
<keyword evidence="10" id="KW-1185">Reference proteome</keyword>
<dbReference type="InterPro" id="IPR052347">
    <property type="entry name" value="Isochorismatase_Nicotinamidase"/>
</dbReference>
<dbReference type="Proteomes" id="UP000267096">
    <property type="component" value="Unassembled WGS sequence"/>
</dbReference>
<reference evidence="9 10" key="2">
    <citation type="submission" date="2018-11" db="EMBL/GenBank/DDBJ databases">
        <authorList>
            <consortium name="Pathogen Informatics"/>
        </authorList>
    </citation>
    <scope>NUCLEOTIDE SEQUENCE [LARGE SCALE GENOMIC DNA]</scope>
</reference>
<evidence type="ECO:0000256" key="6">
    <source>
        <dbReference type="ARBA" id="ARBA00039017"/>
    </source>
</evidence>
<evidence type="ECO:0000256" key="2">
    <source>
        <dbReference type="ARBA" id="ARBA00022642"/>
    </source>
</evidence>
<dbReference type="SUPFAM" id="SSF52499">
    <property type="entry name" value="Isochorismatase-like hydrolases"/>
    <property type="match status" value="1"/>
</dbReference>
<evidence type="ECO:0000256" key="4">
    <source>
        <dbReference type="ARBA" id="ARBA00022801"/>
    </source>
</evidence>
<keyword evidence="4" id="KW-0378">Hydrolase</keyword>
<dbReference type="InterPro" id="IPR036380">
    <property type="entry name" value="Isochorismatase-like_sf"/>
</dbReference>
<evidence type="ECO:0000256" key="1">
    <source>
        <dbReference type="ARBA" id="ARBA00006336"/>
    </source>
</evidence>
<evidence type="ECO:0000256" key="3">
    <source>
        <dbReference type="ARBA" id="ARBA00022723"/>
    </source>
</evidence>
<dbReference type="Gene3D" id="3.40.50.850">
    <property type="entry name" value="Isochorismatase-like"/>
    <property type="match status" value="1"/>
</dbReference>
<evidence type="ECO:0000256" key="5">
    <source>
        <dbReference type="ARBA" id="ARBA00037900"/>
    </source>
</evidence>
<comment type="pathway">
    <text evidence="5">Cofactor biosynthesis; nicotinate biosynthesis; nicotinate from nicotinamide: step 1/1.</text>
</comment>
<dbReference type="OrthoDB" id="167809at2759"/>
<accession>A0A158PNQ8</accession>
<evidence type="ECO:0000259" key="8">
    <source>
        <dbReference type="Pfam" id="PF00857"/>
    </source>
</evidence>
<comment type="similarity">
    <text evidence="1">Belongs to the isochorismatase family.</text>
</comment>
<dbReference type="Pfam" id="PF00857">
    <property type="entry name" value="Isochorismatase"/>
    <property type="match status" value="1"/>
</dbReference>
<sequence>MESIRRLSLFEPGTTRDQFVETIREVIVNDTIITVTEQMLDELFEKFDQVKDDNTFFLKDCDGELNEVECEYVNHLLIEPLNQLKTALIVVDFQNDFITGSLAIKNGTAQEDPSEALIPINRLISECPFALIVYTMDWHPYNHISFWEHCRNSDRKLCVEDRIRKLKPFDIVRFETPDVEQKLYPAHCIQNSWGADLDAQMIQAKNSVFIQKGKDTYADSYSAFKDNNKDQSTELEEVLRSESIDAIFVCGLAYDVCVAATTNDSVELGFLTALITDCSKGLDLDEMKRVNDELSNKNVAILNSESVLRIVSDKFIPWQWISSLAGLM</sequence>
<dbReference type="GO" id="GO:0008936">
    <property type="term" value="F:nicotinamidase activity"/>
    <property type="evidence" value="ECO:0007669"/>
    <property type="project" value="UniProtKB-EC"/>
</dbReference>
<evidence type="ECO:0000313" key="9">
    <source>
        <dbReference type="EMBL" id="VDK46629.1"/>
    </source>
</evidence>
<dbReference type="GO" id="GO:0019363">
    <property type="term" value="P:pyridine nucleotide biosynthetic process"/>
    <property type="evidence" value="ECO:0007669"/>
    <property type="project" value="UniProtKB-KW"/>
</dbReference>